<reference evidence="2" key="1">
    <citation type="submission" date="2020-05" db="EMBL/GenBank/DDBJ databases">
        <title>WGS assembly of Panicum virgatum.</title>
        <authorList>
            <person name="Lovell J.T."/>
            <person name="Jenkins J."/>
            <person name="Shu S."/>
            <person name="Juenger T.E."/>
            <person name="Schmutz J."/>
        </authorList>
    </citation>
    <scope>NUCLEOTIDE SEQUENCE</scope>
    <source>
        <strain evidence="2">AP13</strain>
    </source>
</reference>
<protein>
    <submittedName>
        <fullName evidence="2">Uncharacterized protein</fullName>
    </submittedName>
</protein>
<feature type="region of interest" description="Disordered" evidence="1">
    <location>
        <begin position="117"/>
        <end position="201"/>
    </location>
</feature>
<name>A0A8T0VST5_PANVG</name>
<feature type="compositionally biased region" description="Polar residues" evidence="1">
    <location>
        <begin position="1"/>
        <end position="15"/>
    </location>
</feature>
<gene>
    <name evidence="2" type="ORF">PVAP13_2NG364406</name>
</gene>
<evidence type="ECO:0000256" key="1">
    <source>
        <dbReference type="SAM" id="MobiDB-lite"/>
    </source>
</evidence>
<sequence length="201" mass="22228">MQHSITIYPPNSTGGLRNADHPTVAGGDDSIHRHGPKPHSIHREYNGKRSSERLSSPSSTVASARLSRGLGLRGGLGRLLLGPGLAPLAVGVGREAPEREHQRHALLAAELLVQEDDGGHLRDRDEHRDEDARQQRVHAEDDPNGAQEEELPQHRRPHEHRVVPGLPQLEVLRLPRDRLHARTTADLLRQNTRSRAGSDVQ</sequence>
<dbReference type="Proteomes" id="UP000823388">
    <property type="component" value="Chromosome 2N"/>
</dbReference>
<dbReference type="EMBL" id="CM029040">
    <property type="protein sequence ID" value="KAG2635553.1"/>
    <property type="molecule type" value="Genomic_DNA"/>
</dbReference>
<feature type="compositionally biased region" description="Polar residues" evidence="1">
    <location>
        <begin position="189"/>
        <end position="201"/>
    </location>
</feature>
<organism evidence="2 3">
    <name type="scientific">Panicum virgatum</name>
    <name type="common">Blackwell switchgrass</name>
    <dbReference type="NCBI Taxonomy" id="38727"/>
    <lineage>
        <taxon>Eukaryota</taxon>
        <taxon>Viridiplantae</taxon>
        <taxon>Streptophyta</taxon>
        <taxon>Embryophyta</taxon>
        <taxon>Tracheophyta</taxon>
        <taxon>Spermatophyta</taxon>
        <taxon>Magnoliopsida</taxon>
        <taxon>Liliopsida</taxon>
        <taxon>Poales</taxon>
        <taxon>Poaceae</taxon>
        <taxon>PACMAD clade</taxon>
        <taxon>Panicoideae</taxon>
        <taxon>Panicodae</taxon>
        <taxon>Paniceae</taxon>
        <taxon>Panicinae</taxon>
        <taxon>Panicum</taxon>
        <taxon>Panicum sect. Hiantes</taxon>
    </lineage>
</organism>
<dbReference type="AlphaFoldDB" id="A0A8T0VST5"/>
<accession>A0A8T0VST5</accession>
<evidence type="ECO:0000313" key="2">
    <source>
        <dbReference type="EMBL" id="KAG2635553.1"/>
    </source>
</evidence>
<proteinExistence type="predicted"/>
<comment type="caution">
    <text evidence="2">The sequence shown here is derived from an EMBL/GenBank/DDBJ whole genome shotgun (WGS) entry which is preliminary data.</text>
</comment>
<feature type="compositionally biased region" description="Basic and acidic residues" evidence="1">
    <location>
        <begin position="41"/>
        <end position="52"/>
    </location>
</feature>
<feature type="compositionally biased region" description="Basic and acidic residues" evidence="1">
    <location>
        <begin position="117"/>
        <end position="141"/>
    </location>
</feature>
<feature type="region of interest" description="Disordered" evidence="1">
    <location>
        <begin position="1"/>
        <end position="60"/>
    </location>
</feature>
<keyword evidence="3" id="KW-1185">Reference proteome</keyword>
<evidence type="ECO:0000313" key="3">
    <source>
        <dbReference type="Proteomes" id="UP000823388"/>
    </source>
</evidence>